<dbReference type="Proteomes" id="UP001381693">
    <property type="component" value="Unassembled WGS sequence"/>
</dbReference>
<evidence type="ECO:0000256" key="4">
    <source>
        <dbReference type="ARBA" id="ARBA00022741"/>
    </source>
</evidence>
<dbReference type="NCBIfam" id="TIGR00636">
    <property type="entry name" value="PduO_Nterm"/>
    <property type="match status" value="1"/>
</dbReference>
<feature type="domain" description="Cobalamin adenosyltransferase-like" evidence="11">
    <location>
        <begin position="98"/>
        <end position="274"/>
    </location>
</feature>
<dbReference type="AlphaFoldDB" id="A0AAN8ZYB9"/>
<comment type="function">
    <text evidence="7">Converts cob(I)alamin to adenosylcobalamin (adenosylcob(III)alamin), a coenzyme for methylmalonyl-CoA mutase, therefore participates in the final step of the vitamin B12 conversion. Generates adenosylcobalamin (AdoCbl) and directly delivers the cofactor to MUT in a transfer that is stimulated by ATP-binding to MMAB and gated by MMAA.</text>
</comment>
<keyword evidence="5 10" id="KW-0067">ATP-binding</keyword>
<comment type="similarity">
    <text evidence="1 10">Belongs to the Cob(I)alamin adenosyltransferase family.</text>
</comment>
<dbReference type="InterPro" id="IPR029499">
    <property type="entry name" value="PduO-typ"/>
</dbReference>
<dbReference type="Gene3D" id="1.20.1200.10">
    <property type="entry name" value="Cobalamin adenosyltransferase-like"/>
    <property type="match status" value="1"/>
</dbReference>
<evidence type="ECO:0000256" key="6">
    <source>
        <dbReference type="ARBA" id="ARBA00051988"/>
    </source>
</evidence>
<dbReference type="GO" id="GO:0008817">
    <property type="term" value="F:corrinoid adenosyltransferase activity"/>
    <property type="evidence" value="ECO:0007669"/>
    <property type="project" value="TreeGrafter"/>
</dbReference>
<gene>
    <name evidence="12" type="ORF">SK128_005793</name>
</gene>
<proteinExistence type="inferred from homology"/>
<keyword evidence="4 10" id="KW-0547">Nucleotide-binding</keyword>
<dbReference type="PANTHER" id="PTHR12213">
    <property type="entry name" value="CORRINOID ADENOSYLTRANSFERASE"/>
    <property type="match status" value="1"/>
</dbReference>
<sequence>MFVSLLLKDTDKIVIVTVGRDLPLHSRRSTLTLSRFLGYCMPLYPEVALLRNTFGMLHRTLVSCSGAFVGAQRLLQANNTSARVIQKLTRCYSDDLKIYTRTGDKGVSSLYSGQRLPKDSDYFNALGTTDELSSHIGLAKEFAVEKKHDYADQLERIQCILQDISTLLATPRNQEIIDDPERAARIQERLSFNPRHILELESWIDQYTMLLPPLTNFILPGGGRVSASLHIARTVCRRAERTIVPLTSAGLVDEQVLVYVNRLSDYLFTVARYASIRDRHKETIYIRPKPSVAKNLGENMSENQKVVRNED</sequence>
<evidence type="ECO:0000256" key="9">
    <source>
        <dbReference type="ARBA" id="ARBA00075216"/>
    </source>
</evidence>
<evidence type="ECO:0000256" key="1">
    <source>
        <dbReference type="ARBA" id="ARBA00007487"/>
    </source>
</evidence>
<keyword evidence="3 10" id="KW-0808">Transferase</keyword>
<evidence type="ECO:0000256" key="2">
    <source>
        <dbReference type="ARBA" id="ARBA00011233"/>
    </source>
</evidence>
<organism evidence="12 13">
    <name type="scientific">Halocaridina rubra</name>
    <name type="common">Hawaiian red shrimp</name>
    <dbReference type="NCBI Taxonomy" id="373956"/>
    <lineage>
        <taxon>Eukaryota</taxon>
        <taxon>Metazoa</taxon>
        <taxon>Ecdysozoa</taxon>
        <taxon>Arthropoda</taxon>
        <taxon>Crustacea</taxon>
        <taxon>Multicrustacea</taxon>
        <taxon>Malacostraca</taxon>
        <taxon>Eumalacostraca</taxon>
        <taxon>Eucarida</taxon>
        <taxon>Decapoda</taxon>
        <taxon>Pleocyemata</taxon>
        <taxon>Caridea</taxon>
        <taxon>Atyoidea</taxon>
        <taxon>Atyidae</taxon>
        <taxon>Halocaridina</taxon>
    </lineage>
</organism>
<evidence type="ECO:0000256" key="5">
    <source>
        <dbReference type="ARBA" id="ARBA00022840"/>
    </source>
</evidence>
<comment type="caution">
    <text evidence="12">The sequence shown here is derived from an EMBL/GenBank/DDBJ whole genome shotgun (WGS) entry which is preliminary data.</text>
</comment>
<reference evidence="12 13" key="1">
    <citation type="submission" date="2023-11" db="EMBL/GenBank/DDBJ databases">
        <title>Halocaridina rubra genome assembly.</title>
        <authorList>
            <person name="Smith C."/>
        </authorList>
    </citation>
    <scope>NUCLEOTIDE SEQUENCE [LARGE SCALE GENOMIC DNA]</scope>
    <source>
        <strain evidence="12">EP-1</strain>
        <tissue evidence="12">Whole</tissue>
    </source>
</reference>
<protein>
    <recommendedName>
        <fullName evidence="8">Corrinoid adenosyltransferase MMAB</fullName>
    </recommendedName>
    <alternativeName>
        <fullName evidence="9">ATP:co(I)rrinoid adenosyltransferase MMAB</fullName>
    </alternativeName>
</protein>
<evidence type="ECO:0000256" key="3">
    <source>
        <dbReference type="ARBA" id="ARBA00022679"/>
    </source>
</evidence>
<evidence type="ECO:0000256" key="7">
    <source>
        <dbReference type="ARBA" id="ARBA00056747"/>
    </source>
</evidence>
<evidence type="ECO:0000256" key="8">
    <source>
        <dbReference type="ARBA" id="ARBA00071654"/>
    </source>
</evidence>
<keyword evidence="13" id="KW-1185">Reference proteome</keyword>
<evidence type="ECO:0000256" key="10">
    <source>
        <dbReference type="RuleBase" id="RU366026"/>
    </source>
</evidence>
<evidence type="ECO:0000313" key="12">
    <source>
        <dbReference type="EMBL" id="KAK7067884.1"/>
    </source>
</evidence>
<dbReference type="EMBL" id="JAXCGZ010017611">
    <property type="protein sequence ID" value="KAK7067884.1"/>
    <property type="molecule type" value="Genomic_DNA"/>
</dbReference>
<evidence type="ECO:0000259" key="11">
    <source>
        <dbReference type="Pfam" id="PF01923"/>
    </source>
</evidence>
<dbReference type="SUPFAM" id="SSF89028">
    <property type="entry name" value="Cobalamin adenosyltransferase-like"/>
    <property type="match status" value="1"/>
</dbReference>
<name>A0AAN8ZYB9_HALRR</name>
<dbReference type="PANTHER" id="PTHR12213:SF0">
    <property type="entry name" value="CORRINOID ADENOSYLTRANSFERASE MMAB"/>
    <property type="match status" value="1"/>
</dbReference>
<dbReference type="GO" id="GO:0009235">
    <property type="term" value="P:cobalamin metabolic process"/>
    <property type="evidence" value="ECO:0007669"/>
    <property type="project" value="UniProtKB-ARBA"/>
</dbReference>
<comment type="catalytic activity">
    <reaction evidence="6">
        <text>cob(I)alamin-[corrinoid adenosyltransferase] + ATP = apo-[corrinoid adenosyltransferase] + adenosylcob(III)alamin + triphosphate</text>
        <dbReference type="Rhea" id="RHEA:56796"/>
        <dbReference type="Rhea" id="RHEA-COMP:14743"/>
        <dbReference type="Rhea" id="RHEA-COMP:14744"/>
        <dbReference type="ChEBI" id="CHEBI:18036"/>
        <dbReference type="ChEBI" id="CHEBI:18408"/>
        <dbReference type="ChEBI" id="CHEBI:30616"/>
        <dbReference type="ChEBI" id="CHEBI:60488"/>
        <dbReference type="ChEBI" id="CHEBI:83228"/>
    </reaction>
    <physiologicalReaction direction="left-to-right" evidence="6">
        <dbReference type="Rhea" id="RHEA:56797"/>
    </physiologicalReaction>
</comment>
<comment type="subunit">
    <text evidence="2">Homotrimer.</text>
</comment>
<evidence type="ECO:0000313" key="13">
    <source>
        <dbReference type="Proteomes" id="UP001381693"/>
    </source>
</evidence>
<dbReference type="InterPro" id="IPR036451">
    <property type="entry name" value="CblAdoTrfase-like_sf"/>
</dbReference>
<dbReference type="InterPro" id="IPR016030">
    <property type="entry name" value="CblAdoTrfase-like"/>
</dbReference>
<dbReference type="Pfam" id="PF01923">
    <property type="entry name" value="Cob_adeno_trans"/>
    <property type="match status" value="1"/>
</dbReference>
<dbReference type="GO" id="GO:0005524">
    <property type="term" value="F:ATP binding"/>
    <property type="evidence" value="ECO:0007669"/>
    <property type="project" value="UniProtKB-UniRule"/>
</dbReference>
<accession>A0AAN8ZYB9</accession>
<dbReference type="FunFam" id="1.20.1200.10:FF:000001">
    <property type="entry name" value="Cob(I)yrinic acid a,c-diamide adenosyltransferase"/>
    <property type="match status" value="1"/>
</dbReference>